<keyword evidence="6 12" id="KW-0456">Lyase</keyword>
<dbReference type="GO" id="GO:0008534">
    <property type="term" value="F:oxidized purine nucleobase lesion DNA N-glycosylase activity"/>
    <property type="evidence" value="ECO:0007669"/>
    <property type="project" value="InterPro"/>
</dbReference>
<dbReference type="EMBL" id="QNRX01000001">
    <property type="protein sequence ID" value="RBP70026.1"/>
    <property type="molecule type" value="Genomic_DNA"/>
</dbReference>
<gene>
    <name evidence="12" type="ORF">DES36_10177</name>
</gene>
<evidence type="ECO:0000259" key="11">
    <source>
        <dbReference type="SMART" id="SM00478"/>
    </source>
</evidence>
<dbReference type="RefSeq" id="WP_113919240.1">
    <property type="nucleotide sequence ID" value="NZ_QNRX01000001.1"/>
</dbReference>
<dbReference type="Pfam" id="PF00730">
    <property type="entry name" value="HhH-GPD"/>
    <property type="match status" value="1"/>
</dbReference>
<evidence type="ECO:0000313" key="12">
    <source>
        <dbReference type="EMBL" id="RBP70026.1"/>
    </source>
</evidence>
<dbReference type="Gene3D" id="1.10.340.30">
    <property type="entry name" value="Hypothetical protein, domain 2"/>
    <property type="match status" value="1"/>
</dbReference>
<accession>A0A366IFA7</accession>
<protein>
    <recommendedName>
        <fullName evidence="2">DNA-(apurinic or apyrimidinic site) lyase</fullName>
        <ecNumber evidence="2">4.2.99.18</ecNumber>
    </recommendedName>
</protein>
<keyword evidence="13" id="KW-1185">Reference proteome</keyword>
<evidence type="ECO:0000256" key="4">
    <source>
        <dbReference type="ARBA" id="ARBA00022801"/>
    </source>
</evidence>
<evidence type="ECO:0000256" key="6">
    <source>
        <dbReference type="ARBA" id="ARBA00023239"/>
    </source>
</evidence>
<dbReference type="OrthoDB" id="9798522at2"/>
<keyword evidence="5" id="KW-0234">DNA repair</keyword>
<evidence type="ECO:0000256" key="1">
    <source>
        <dbReference type="ARBA" id="ARBA00010679"/>
    </source>
</evidence>
<comment type="similarity">
    <text evidence="1">Belongs to the type-1 OGG1 family.</text>
</comment>
<dbReference type="InterPro" id="IPR003265">
    <property type="entry name" value="HhH-GPD_domain"/>
</dbReference>
<organism evidence="12 13">
    <name type="scientific">Alkalibaculum bacchi</name>
    <dbReference type="NCBI Taxonomy" id="645887"/>
    <lineage>
        <taxon>Bacteria</taxon>
        <taxon>Bacillati</taxon>
        <taxon>Bacillota</taxon>
        <taxon>Clostridia</taxon>
        <taxon>Eubacteriales</taxon>
        <taxon>Eubacteriaceae</taxon>
        <taxon>Alkalibaculum</taxon>
    </lineage>
</organism>
<dbReference type="Gene3D" id="1.10.1670.10">
    <property type="entry name" value="Helix-hairpin-Helix base-excision DNA repair enzymes (C-terminal)"/>
    <property type="match status" value="1"/>
</dbReference>
<dbReference type="EC" id="4.2.99.18" evidence="2"/>
<evidence type="ECO:0000256" key="3">
    <source>
        <dbReference type="ARBA" id="ARBA00022763"/>
    </source>
</evidence>
<keyword evidence="7" id="KW-0511">Multifunctional enzyme</keyword>
<keyword evidence="4" id="KW-0378">Hydrolase</keyword>
<dbReference type="Proteomes" id="UP000253490">
    <property type="component" value="Unassembled WGS sequence"/>
</dbReference>
<dbReference type="PANTHER" id="PTHR10242">
    <property type="entry name" value="8-OXOGUANINE DNA GLYCOSYLASE"/>
    <property type="match status" value="1"/>
</dbReference>
<dbReference type="GO" id="GO:0003684">
    <property type="term" value="F:damaged DNA binding"/>
    <property type="evidence" value="ECO:0007669"/>
    <property type="project" value="InterPro"/>
</dbReference>
<dbReference type="AlphaFoldDB" id="A0A366IFA7"/>
<dbReference type="InterPro" id="IPR052054">
    <property type="entry name" value="Oxidative_DNA_repair_enzyme"/>
</dbReference>
<feature type="domain" description="Helix-hairpin-helix DNA-binding motif class 1" evidence="10">
    <location>
        <begin position="209"/>
        <end position="228"/>
    </location>
</feature>
<dbReference type="InterPro" id="IPR011257">
    <property type="entry name" value="DNA_glycosylase"/>
</dbReference>
<dbReference type="Pfam" id="PF07934">
    <property type="entry name" value="OGG_N"/>
    <property type="match status" value="1"/>
</dbReference>
<evidence type="ECO:0000256" key="5">
    <source>
        <dbReference type="ARBA" id="ARBA00023204"/>
    </source>
</evidence>
<evidence type="ECO:0000256" key="9">
    <source>
        <dbReference type="ARBA" id="ARBA00044632"/>
    </source>
</evidence>
<dbReference type="SUPFAM" id="SSF55945">
    <property type="entry name" value="TATA-box binding protein-like"/>
    <property type="match status" value="1"/>
</dbReference>
<keyword evidence="3" id="KW-0227">DNA damage</keyword>
<dbReference type="GO" id="GO:0140078">
    <property type="term" value="F:class I DNA-(apurinic or apyrimidinic site) endonuclease activity"/>
    <property type="evidence" value="ECO:0007669"/>
    <property type="project" value="UniProtKB-EC"/>
</dbReference>
<proteinExistence type="inferred from homology"/>
<dbReference type="GO" id="GO:0006284">
    <property type="term" value="P:base-excision repair"/>
    <property type="evidence" value="ECO:0007669"/>
    <property type="project" value="InterPro"/>
</dbReference>
<dbReference type="InterPro" id="IPR023170">
    <property type="entry name" value="HhH_base_excis_C"/>
</dbReference>
<evidence type="ECO:0000259" key="10">
    <source>
        <dbReference type="SMART" id="SM00278"/>
    </source>
</evidence>
<comment type="catalytic activity">
    <reaction evidence="9">
        <text>2'-deoxyribonucleotide-(2'-deoxyribose 5'-phosphate)-2'-deoxyribonucleotide-DNA = a 3'-end 2'-deoxyribonucleotide-(2,3-dehydro-2,3-deoxyribose 5'-phosphate)-DNA + a 5'-end 5'-phospho-2'-deoxyribonucleoside-DNA + H(+)</text>
        <dbReference type="Rhea" id="RHEA:66592"/>
        <dbReference type="Rhea" id="RHEA-COMP:13180"/>
        <dbReference type="Rhea" id="RHEA-COMP:16897"/>
        <dbReference type="Rhea" id="RHEA-COMP:17067"/>
        <dbReference type="ChEBI" id="CHEBI:15378"/>
        <dbReference type="ChEBI" id="CHEBI:136412"/>
        <dbReference type="ChEBI" id="CHEBI:157695"/>
        <dbReference type="ChEBI" id="CHEBI:167181"/>
        <dbReference type="EC" id="4.2.99.18"/>
    </reaction>
</comment>
<dbReference type="InterPro" id="IPR003583">
    <property type="entry name" value="Hlx-hairpin-Hlx_DNA-bd_motif"/>
</dbReference>
<name>A0A366IFA7_9FIRM</name>
<dbReference type="GO" id="GO:0006289">
    <property type="term" value="P:nucleotide-excision repair"/>
    <property type="evidence" value="ECO:0007669"/>
    <property type="project" value="InterPro"/>
</dbReference>
<reference evidence="12 13" key="1">
    <citation type="submission" date="2018-06" db="EMBL/GenBank/DDBJ databases">
        <title>Genomic Encyclopedia of Type Strains, Phase IV (KMG-IV): sequencing the most valuable type-strain genomes for metagenomic binning, comparative biology and taxonomic classification.</title>
        <authorList>
            <person name="Goeker M."/>
        </authorList>
    </citation>
    <scope>NUCLEOTIDE SEQUENCE [LARGE SCALE GENOMIC DNA]</scope>
    <source>
        <strain evidence="12 13">DSM 22112</strain>
    </source>
</reference>
<evidence type="ECO:0000256" key="2">
    <source>
        <dbReference type="ARBA" id="ARBA00012720"/>
    </source>
</evidence>
<comment type="caution">
    <text evidence="12">The sequence shown here is derived from an EMBL/GenBank/DDBJ whole genome shotgun (WGS) entry which is preliminary data.</text>
</comment>
<dbReference type="SMART" id="SM00478">
    <property type="entry name" value="ENDO3c"/>
    <property type="match status" value="1"/>
</dbReference>
<dbReference type="InterPro" id="IPR012904">
    <property type="entry name" value="OGG_N"/>
</dbReference>
<keyword evidence="8" id="KW-0326">Glycosidase</keyword>
<evidence type="ECO:0000256" key="8">
    <source>
        <dbReference type="ARBA" id="ARBA00023295"/>
    </source>
</evidence>
<dbReference type="Gene3D" id="3.30.310.260">
    <property type="match status" value="1"/>
</dbReference>
<evidence type="ECO:0000256" key="7">
    <source>
        <dbReference type="ARBA" id="ARBA00023268"/>
    </source>
</evidence>
<feature type="domain" description="HhH-GPD" evidence="11">
    <location>
        <begin position="122"/>
        <end position="284"/>
    </location>
</feature>
<dbReference type="CDD" id="cd00056">
    <property type="entry name" value="ENDO3c"/>
    <property type="match status" value="1"/>
</dbReference>
<sequence>MLKETSIHKNQIILQTGYFDLKQTFECGQCFRWNEVEQGHYIGLVKDKVLEMYQVGQEISFYNTDEKDFKDIWVDYFDLNRNYEELIEEISKEKIMKAATEYGKGIRILCQDEWETLISFIISANNNIPRIKKILERFSKLFGQKMCYKGEEYYTFPTPESLQGITEKDLEEIKSGYRAKYIIDAVQKVNESQVDLYNLKNLETGEARKELLKIKGIGPKVADCILLFSMRKYSCYPIDVWIRKVTEKLYFKRECTPKEIQKFAEDMWKDNAGFAQQYLFYYARNQL</sequence>
<evidence type="ECO:0000313" key="13">
    <source>
        <dbReference type="Proteomes" id="UP000253490"/>
    </source>
</evidence>
<dbReference type="PANTHER" id="PTHR10242:SF2">
    <property type="entry name" value="N-GLYCOSYLASE_DNA LYASE"/>
    <property type="match status" value="1"/>
</dbReference>
<dbReference type="SUPFAM" id="SSF48150">
    <property type="entry name" value="DNA-glycosylase"/>
    <property type="match status" value="1"/>
</dbReference>
<dbReference type="SMART" id="SM00278">
    <property type="entry name" value="HhH1"/>
    <property type="match status" value="1"/>
</dbReference>